<accession>A0A6P1TK65</accession>
<organism evidence="5 6">
    <name type="scientific">Anaerocolumna sedimenticola</name>
    <dbReference type="NCBI Taxonomy" id="2696063"/>
    <lineage>
        <taxon>Bacteria</taxon>
        <taxon>Bacillati</taxon>
        <taxon>Bacillota</taxon>
        <taxon>Clostridia</taxon>
        <taxon>Lachnospirales</taxon>
        <taxon>Lachnospiraceae</taxon>
        <taxon>Anaerocolumna</taxon>
    </lineage>
</organism>
<evidence type="ECO:0000256" key="1">
    <source>
        <dbReference type="ARBA" id="ARBA00023015"/>
    </source>
</evidence>
<evidence type="ECO:0000313" key="6">
    <source>
        <dbReference type="Proteomes" id="UP000464314"/>
    </source>
</evidence>
<dbReference type="KEGG" id="anr:Ana3638_06440"/>
<dbReference type="SMART" id="SM00342">
    <property type="entry name" value="HTH_ARAC"/>
    <property type="match status" value="1"/>
</dbReference>
<dbReference type="EMBL" id="CP048000">
    <property type="protein sequence ID" value="QHQ60451.1"/>
    <property type="molecule type" value="Genomic_DNA"/>
</dbReference>
<dbReference type="PROSITE" id="PS01124">
    <property type="entry name" value="HTH_ARAC_FAMILY_2"/>
    <property type="match status" value="1"/>
</dbReference>
<dbReference type="Gene3D" id="1.10.10.60">
    <property type="entry name" value="Homeodomain-like"/>
    <property type="match status" value="2"/>
</dbReference>
<evidence type="ECO:0000256" key="3">
    <source>
        <dbReference type="ARBA" id="ARBA00023163"/>
    </source>
</evidence>
<dbReference type="GO" id="GO:0043565">
    <property type="term" value="F:sequence-specific DNA binding"/>
    <property type="evidence" value="ECO:0007669"/>
    <property type="project" value="InterPro"/>
</dbReference>
<evidence type="ECO:0000259" key="4">
    <source>
        <dbReference type="PROSITE" id="PS01124"/>
    </source>
</evidence>
<dbReference type="PRINTS" id="PR00032">
    <property type="entry name" value="HTHARAC"/>
</dbReference>
<feature type="domain" description="HTH araC/xylS-type" evidence="4">
    <location>
        <begin position="181"/>
        <end position="279"/>
    </location>
</feature>
<dbReference type="SUPFAM" id="SSF51215">
    <property type="entry name" value="Regulatory protein AraC"/>
    <property type="match status" value="1"/>
</dbReference>
<dbReference type="GO" id="GO:0003700">
    <property type="term" value="F:DNA-binding transcription factor activity"/>
    <property type="evidence" value="ECO:0007669"/>
    <property type="project" value="InterPro"/>
</dbReference>
<keyword evidence="6" id="KW-1185">Reference proteome</keyword>
<name>A0A6P1TK65_9FIRM</name>
<gene>
    <name evidence="5" type="ORF">Ana3638_06440</name>
</gene>
<keyword evidence="3" id="KW-0804">Transcription</keyword>
<reference evidence="5 6" key="1">
    <citation type="submission" date="2020-01" db="EMBL/GenBank/DDBJ databases">
        <title>Genome analysis of Anaerocolumna sp. CBA3638.</title>
        <authorList>
            <person name="Kim J."/>
            <person name="Roh S.W."/>
        </authorList>
    </citation>
    <scope>NUCLEOTIDE SEQUENCE [LARGE SCALE GENOMIC DNA]</scope>
    <source>
        <strain evidence="5 6">CBA3638</strain>
    </source>
</reference>
<dbReference type="InterPro" id="IPR020449">
    <property type="entry name" value="Tscrpt_reg_AraC-type_HTH"/>
</dbReference>
<dbReference type="SUPFAM" id="SSF46689">
    <property type="entry name" value="Homeodomain-like"/>
    <property type="match status" value="2"/>
</dbReference>
<keyword evidence="1" id="KW-0805">Transcription regulation</keyword>
<dbReference type="Proteomes" id="UP000464314">
    <property type="component" value="Chromosome"/>
</dbReference>
<dbReference type="RefSeq" id="WP_161837287.1">
    <property type="nucleotide sequence ID" value="NZ_CP048000.1"/>
</dbReference>
<sequence>MSEEFIKNANIFISDRSHLNLTLNIYHCGNFDISSEDYFPIMNPDMFTLVYINSGTALLENDHIAVKLTASQGYVAFSNVTYNLRNISEDYLNVTWIAFSGYLVEEYLNRANITVNRPVIDDRDTGCIGKNINRLYMKAHKLPNRYCKMASILYDIFAYLLDKNPTRPLDDFSDCSDYFAIKAVDFIERNYSRNITVDEVANRLGITRKHLYRIFSYTLNISPKQYIINYRIGKACIRLRDTNQSISEIAEATGYINQFYFAKEFKRLTRLTPTQYRNCPVELELFAYQLPPPELERKFSSKQMEG</sequence>
<dbReference type="InterPro" id="IPR009057">
    <property type="entry name" value="Homeodomain-like_sf"/>
</dbReference>
<dbReference type="InterPro" id="IPR018060">
    <property type="entry name" value="HTH_AraC"/>
</dbReference>
<keyword evidence="2" id="KW-0238">DNA-binding</keyword>
<dbReference type="PANTHER" id="PTHR43280">
    <property type="entry name" value="ARAC-FAMILY TRANSCRIPTIONAL REGULATOR"/>
    <property type="match status" value="1"/>
</dbReference>
<proteinExistence type="predicted"/>
<protein>
    <submittedName>
        <fullName evidence="5">Helix-turn-helix domain-containing protein</fullName>
    </submittedName>
</protein>
<dbReference type="Pfam" id="PF12833">
    <property type="entry name" value="HTH_18"/>
    <property type="match status" value="1"/>
</dbReference>
<dbReference type="PANTHER" id="PTHR43280:SF28">
    <property type="entry name" value="HTH-TYPE TRANSCRIPTIONAL ACTIVATOR RHAS"/>
    <property type="match status" value="1"/>
</dbReference>
<dbReference type="PROSITE" id="PS00041">
    <property type="entry name" value="HTH_ARAC_FAMILY_1"/>
    <property type="match status" value="1"/>
</dbReference>
<dbReference type="InterPro" id="IPR018062">
    <property type="entry name" value="HTH_AraC-typ_CS"/>
</dbReference>
<dbReference type="AlphaFoldDB" id="A0A6P1TK65"/>
<evidence type="ECO:0000313" key="5">
    <source>
        <dbReference type="EMBL" id="QHQ60451.1"/>
    </source>
</evidence>
<dbReference type="InterPro" id="IPR037923">
    <property type="entry name" value="HTH-like"/>
</dbReference>
<evidence type="ECO:0000256" key="2">
    <source>
        <dbReference type="ARBA" id="ARBA00023125"/>
    </source>
</evidence>